<accession>K2RCW4</accession>
<dbReference type="Proteomes" id="UP000007129">
    <property type="component" value="Unassembled WGS sequence"/>
</dbReference>
<dbReference type="AlphaFoldDB" id="K2RCW4"/>
<evidence type="ECO:0000256" key="1">
    <source>
        <dbReference type="SAM" id="MobiDB-lite"/>
    </source>
</evidence>
<dbReference type="PROSITE" id="PS50006">
    <property type="entry name" value="FHA_DOMAIN"/>
    <property type="match status" value="1"/>
</dbReference>
<dbReference type="CDD" id="cd00060">
    <property type="entry name" value="FHA"/>
    <property type="match status" value="1"/>
</dbReference>
<dbReference type="InterPro" id="IPR000253">
    <property type="entry name" value="FHA_dom"/>
</dbReference>
<evidence type="ECO:0000313" key="3">
    <source>
        <dbReference type="EMBL" id="EKG10752.1"/>
    </source>
</evidence>
<evidence type="ECO:0000313" key="4">
    <source>
        <dbReference type="Proteomes" id="UP000007129"/>
    </source>
</evidence>
<name>K2RCW4_MACPH</name>
<dbReference type="SUPFAM" id="SSF49879">
    <property type="entry name" value="SMAD/FHA domain"/>
    <property type="match status" value="1"/>
</dbReference>
<feature type="region of interest" description="Disordered" evidence="1">
    <location>
        <begin position="197"/>
        <end position="231"/>
    </location>
</feature>
<feature type="region of interest" description="Disordered" evidence="1">
    <location>
        <begin position="360"/>
        <end position="392"/>
    </location>
</feature>
<sequence length="505" mass="53766">MSDRKVFEVRLVCFGEGDGIPERRVVLIAGQDVVVGRASTNRGVAAAADNTKINNPVISKEHASFTTDPSGTTVLIRDLKSMHGTRVDDRELSQGEECEIRSGSTLQFGSAVIRGNVTYKPAKYTFYADPVNHPNAFSSTLSAPTAITQSQAFSDTKKGYGDDSSLYSDDYDFDDDMEEDDYMSNNEHADVTMIPDTYSSEQDSDASPKESIDSSSDGSADESEQSDGMSVEDYCPLNSVVTADAAAETSSTAAVAGQTSFCSSYLEGSSELLCEQTSSTPPAGEPMGLDMSGTNGGWPDHSELDQPIYYSPSSQPWTSEPIDTSIFNMPTEEHQNPNKLNILQVDSNKARPFSNSINDLCEPAPEADATPSGSAPTVPKSDVTKVASISGPSPIATAKSSVGTEVNMMEDIQRLPQEYAVTANINAGIKTEVARAKRTAAEADLDADNTGNVVHSLQATQAATPEQMSNRRIASFSRRARDFGLGAVVGGVALFTWLVNTPGGV</sequence>
<organism evidence="3 4">
    <name type="scientific">Macrophomina phaseolina (strain MS6)</name>
    <name type="common">Charcoal rot fungus</name>
    <dbReference type="NCBI Taxonomy" id="1126212"/>
    <lineage>
        <taxon>Eukaryota</taxon>
        <taxon>Fungi</taxon>
        <taxon>Dikarya</taxon>
        <taxon>Ascomycota</taxon>
        <taxon>Pezizomycotina</taxon>
        <taxon>Dothideomycetes</taxon>
        <taxon>Dothideomycetes incertae sedis</taxon>
        <taxon>Botryosphaeriales</taxon>
        <taxon>Botryosphaeriaceae</taxon>
        <taxon>Macrophomina</taxon>
    </lineage>
</organism>
<dbReference type="Gene3D" id="2.60.200.20">
    <property type="match status" value="1"/>
</dbReference>
<gene>
    <name evidence="3" type="ORF">MPH_12135</name>
</gene>
<reference evidence="3 4" key="1">
    <citation type="journal article" date="2012" name="BMC Genomics">
        <title>Tools to kill: Genome of one of the most destructive plant pathogenic fungi Macrophomina phaseolina.</title>
        <authorList>
            <person name="Islam M.S."/>
            <person name="Haque M.S."/>
            <person name="Islam M.M."/>
            <person name="Emdad E.M."/>
            <person name="Halim A."/>
            <person name="Hossen Q.M.M."/>
            <person name="Hossain M.Z."/>
            <person name="Ahmed B."/>
            <person name="Rahim S."/>
            <person name="Rahman M.S."/>
            <person name="Alam M.M."/>
            <person name="Hou S."/>
            <person name="Wan X."/>
            <person name="Saito J.A."/>
            <person name="Alam M."/>
        </authorList>
    </citation>
    <scope>NUCLEOTIDE SEQUENCE [LARGE SCALE GENOMIC DNA]</scope>
    <source>
        <strain evidence="3 4">MS6</strain>
    </source>
</reference>
<dbReference type="eggNOG" id="KOG3872">
    <property type="taxonomic scope" value="Eukaryota"/>
</dbReference>
<feature type="compositionally biased region" description="Acidic residues" evidence="1">
    <location>
        <begin position="169"/>
        <end position="181"/>
    </location>
</feature>
<dbReference type="STRING" id="1126212.K2RCW4"/>
<feature type="region of interest" description="Disordered" evidence="1">
    <location>
        <begin position="155"/>
        <end position="181"/>
    </location>
</feature>
<dbReference type="VEuPathDB" id="FungiDB:MPH_12135"/>
<dbReference type="SMART" id="SM00240">
    <property type="entry name" value="FHA"/>
    <property type="match status" value="1"/>
</dbReference>
<protein>
    <recommendedName>
        <fullName evidence="2">FHA domain-containing protein</fullName>
    </recommendedName>
</protein>
<dbReference type="InParanoid" id="K2RCW4"/>
<feature type="domain" description="FHA" evidence="2">
    <location>
        <begin position="33"/>
        <end position="92"/>
    </location>
</feature>
<dbReference type="EMBL" id="AHHD01000504">
    <property type="protein sequence ID" value="EKG10752.1"/>
    <property type="molecule type" value="Genomic_DNA"/>
</dbReference>
<dbReference type="InterPro" id="IPR008984">
    <property type="entry name" value="SMAD_FHA_dom_sf"/>
</dbReference>
<evidence type="ECO:0000259" key="2">
    <source>
        <dbReference type="PROSITE" id="PS50006"/>
    </source>
</evidence>
<dbReference type="Pfam" id="PF00498">
    <property type="entry name" value="FHA"/>
    <property type="match status" value="1"/>
</dbReference>
<comment type="caution">
    <text evidence="3">The sequence shown here is derived from an EMBL/GenBank/DDBJ whole genome shotgun (WGS) entry which is preliminary data.</text>
</comment>
<dbReference type="HOGENOM" id="CLU_041694_0_0_1"/>
<dbReference type="OrthoDB" id="4096268at2759"/>
<proteinExistence type="predicted"/>